<dbReference type="AlphaFoldDB" id="A0A974XE20"/>
<evidence type="ECO:0000313" key="2">
    <source>
        <dbReference type="EMBL" id="QSX08142.1"/>
    </source>
</evidence>
<dbReference type="EMBL" id="CP071444">
    <property type="protein sequence ID" value="QSX08142.1"/>
    <property type="molecule type" value="Genomic_DNA"/>
</dbReference>
<keyword evidence="3" id="KW-1185">Reference proteome</keyword>
<gene>
    <name evidence="2" type="ORF">J0B03_10105</name>
</gene>
<evidence type="ECO:0000259" key="1">
    <source>
        <dbReference type="Pfam" id="PF01208"/>
    </source>
</evidence>
<dbReference type="Proteomes" id="UP000663499">
    <property type="component" value="Chromosome"/>
</dbReference>
<dbReference type="SUPFAM" id="SSF51726">
    <property type="entry name" value="UROD/MetE-like"/>
    <property type="match status" value="1"/>
</dbReference>
<dbReference type="KEGG" id="alka:J0B03_10105"/>
<dbReference type="GO" id="GO:0004853">
    <property type="term" value="F:uroporphyrinogen decarboxylase activity"/>
    <property type="evidence" value="ECO:0007669"/>
    <property type="project" value="InterPro"/>
</dbReference>
<reference evidence="2" key="1">
    <citation type="submission" date="2021-03" db="EMBL/GenBank/DDBJ databases">
        <title>Alkalibacter marinus sp. nov., isolated from tidal flat sediment.</title>
        <authorList>
            <person name="Namirimu T."/>
            <person name="Yang J.-A."/>
            <person name="Yang S.-H."/>
            <person name="Kim Y.-J."/>
            <person name="Kwon K.K."/>
        </authorList>
    </citation>
    <scope>NUCLEOTIDE SEQUENCE</scope>
    <source>
        <strain evidence="2">ES005</strain>
    </source>
</reference>
<feature type="domain" description="Uroporphyrinogen decarboxylase (URO-D)" evidence="1">
    <location>
        <begin position="150"/>
        <end position="378"/>
    </location>
</feature>
<dbReference type="Gene3D" id="3.20.20.210">
    <property type="match status" value="1"/>
</dbReference>
<name>A0A974XE20_9FIRM</name>
<sequence length="405" mass="46655">MIKLLKQEIKVKYDKKLKLFSDITSGKTPERVPLCPFIETWAFHYAEISVKEAFLKNNELLFQAYKKICDDIEIDAVASISNTVPFKAGLNFASKNNSNSDGFIGAGLYTVSDDGVQIRGSHGHLMEGEELKELAKDAKTYFANVIAPKKFPILNQSLEKNVELVQDALKDIKDWMAYNGEVINRLETEVGIPVIIKMTNYNPMDVVLDYLRDFVGISRDIRKRPDELYDACEAIYDFVSEMFFDSKVPVDDKWLFSPLHIPTYMRPKDFEKLYFPFMKRYVEEFGVKRGYTLHFFMENDWTPYLDILQDLPKTSKVIGLFELGDLKYIKEKMKDRMIFHGGLSANELKFLSIPELRDSVKKTFDDLAPGGQFIFGTDYSLMNLNDGKPENLIEAMAFAKDYGKY</sequence>
<evidence type="ECO:0000313" key="3">
    <source>
        <dbReference type="Proteomes" id="UP000663499"/>
    </source>
</evidence>
<protein>
    <recommendedName>
        <fullName evidence="1">Uroporphyrinogen decarboxylase (URO-D) domain-containing protein</fullName>
    </recommendedName>
</protein>
<organism evidence="2 3">
    <name type="scientific">Alkalibacter rhizosphaerae</name>
    <dbReference type="NCBI Taxonomy" id="2815577"/>
    <lineage>
        <taxon>Bacteria</taxon>
        <taxon>Bacillati</taxon>
        <taxon>Bacillota</taxon>
        <taxon>Clostridia</taxon>
        <taxon>Eubacteriales</taxon>
        <taxon>Eubacteriaceae</taxon>
        <taxon>Alkalibacter</taxon>
    </lineage>
</organism>
<accession>A0A974XE20</accession>
<dbReference type="RefSeq" id="WP_207299484.1">
    <property type="nucleotide sequence ID" value="NZ_CP071444.1"/>
</dbReference>
<dbReference type="InterPro" id="IPR038071">
    <property type="entry name" value="UROD/MetE-like_sf"/>
</dbReference>
<dbReference type="Pfam" id="PF01208">
    <property type="entry name" value="URO-D"/>
    <property type="match status" value="1"/>
</dbReference>
<dbReference type="GO" id="GO:0006779">
    <property type="term" value="P:porphyrin-containing compound biosynthetic process"/>
    <property type="evidence" value="ECO:0007669"/>
    <property type="project" value="InterPro"/>
</dbReference>
<proteinExistence type="predicted"/>
<dbReference type="InterPro" id="IPR000257">
    <property type="entry name" value="Uroporphyrinogen_deCOase"/>
</dbReference>